<keyword evidence="2" id="KW-1185">Reference proteome</keyword>
<evidence type="ECO:0000313" key="2">
    <source>
        <dbReference type="Proteomes" id="UP000540423"/>
    </source>
</evidence>
<dbReference type="AlphaFoldDB" id="A0A7X0HIL6"/>
<organism evidence="1 2">
    <name type="scientific">Streptomyces candidus</name>
    <dbReference type="NCBI Taxonomy" id="67283"/>
    <lineage>
        <taxon>Bacteria</taxon>
        <taxon>Bacillati</taxon>
        <taxon>Actinomycetota</taxon>
        <taxon>Actinomycetes</taxon>
        <taxon>Kitasatosporales</taxon>
        <taxon>Streptomycetaceae</taxon>
        <taxon>Streptomyces</taxon>
    </lineage>
</organism>
<dbReference type="RefSeq" id="WP_229923128.1">
    <property type="nucleotide sequence ID" value="NZ_BNBN01000001.1"/>
</dbReference>
<accession>A0A7X0HIL6</accession>
<reference evidence="1 2" key="1">
    <citation type="submission" date="2020-08" db="EMBL/GenBank/DDBJ databases">
        <title>Genomic Encyclopedia of Type Strains, Phase IV (KMG-IV): sequencing the most valuable type-strain genomes for metagenomic binning, comparative biology and taxonomic classification.</title>
        <authorList>
            <person name="Goeker M."/>
        </authorList>
    </citation>
    <scope>NUCLEOTIDE SEQUENCE [LARGE SCALE GENOMIC DNA]</scope>
    <source>
        <strain evidence="1 2">DSM 40141</strain>
    </source>
</reference>
<evidence type="ECO:0000313" key="1">
    <source>
        <dbReference type="EMBL" id="MBB6437047.1"/>
    </source>
</evidence>
<dbReference type="Proteomes" id="UP000540423">
    <property type="component" value="Unassembled WGS sequence"/>
</dbReference>
<protein>
    <recommendedName>
        <fullName evidence="3">Secreted protein</fullName>
    </recommendedName>
</protein>
<gene>
    <name evidence="1" type="ORF">HNQ79_003522</name>
</gene>
<comment type="caution">
    <text evidence="1">The sequence shown here is derived from an EMBL/GenBank/DDBJ whole genome shotgun (WGS) entry which is preliminary data.</text>
</comment>
<evidence type="ECO:0008006" key="3">
    <source>
        <dbReference type="Google" id="ProtNLM"/>
    </source>
</evidence>
<dbReference type="EMBL" id="JACHEM010000008">
    <property type="protein sequence ID" value="MBB6437047.1"/>
    <property type="molecule type" value="Genomic_DNA"/>
</dbReference>
<sequence length="129" mass="13320">MELMKRRLLNALAVATAAGVLVLGGPAVGHAEAAAGACAGARVKTYGFATGEIRVHKARQYVCAQTVAKRAGVRQKMRVTIQARGSRAAVDSGVYTRHAGPVKVFAVNRCVRVTGSVGAKGASSGWILC</sequence>
<name>A0A7X0HIL6_9ACTN</name>
<proteinExistence type="predicted"/>